<sequence length="127" mass="14402">MKKILTILPFLALAGCVSFVGFRQPFFSENISRLSEGMAKNEVLKLMSERPEGTKLKWISPIPLKDETLSGEDAAIEILYYYTGTESWDGVITSDKMTPLVFEKEKLIGWGWDFLNSIKEEYGIKGK</sequence>
<dbReference type="EMBL" id="PCWA01000036">
    <property type="protein sequence ID" value="PIQ89494.1"/>
    <property type="molecule type" value="Genomic_DNA"/>
</dbReference>
<evidence type="ECO:0008006" key="3">
    <source>
        <dbReference type="Google" id="ProtNLM"/>
    </source>
</evidence>
<dbReference type="PROSITE" id="PS51257">
    <property type="entry name" value="PROKAR_LIPOPROTEIN"/>
    <property type="match status" value="1"/>
</dbReference>
<accession>A0A2H0M0P5</accession>
<dbReference type="Pfam" id="PF11399">
    <property type="entry name" value="DUF3192"/>
    <property type="match status" value="1"/>
</dbReference>
<dbReference type="AlphaFoldDB" id="A0A2H0M0P5"/>
<proteinExistence type="predicted"/>
<protein>
    <recommendedName>
        <fullName evidence="3">DUF3192 domain-containing protein</fullName>
    </recommendedName>
</protein>
<comment type="caution">
    <text evidence="1">The sequence shown here is derived from an EMBL/GenBank/DDBJ whole genome shotgun (WGS) entry which is preliminary data.</text>
</comment>
<evidence type="ECO:0000313" key="2">
    <source>
        <dbReference type="Proteomes" id="UP000229641"/>
    </source>
</evidence>
<organism evidence="1 2">
    <name type="scientific">Candidatus Ghiorseimicrobium undicola</name>
    <dbReference type="NCBI Taxonomy" id="1974746"/>
    <lineage>
        <taxon>Bacteria</taxon>
        <taxon>Pseudomonadati</taxon>
        <taxon>Candidatus Omnitrophota</taxon>
        <taxon>Candidatus Ghiorseimicrobium</taxon>
    </lineage>
</organism>
<name>A0A2H0M0P5_9BACT</name>
<gene>
    <name evidence="1" type="ORF">COV72_02775</name>
</gene>
<evidence type="ECO:0000313" key="1">
    <source>
        <dbReference type="EMBL" id="PIQ89494.1"/>
    </source>
</evidence>
<dbReference type="InterPro" id="IPR021534">
    <property type="entry name" value="DUF3192"/>
</dbReference>
<dbReference type="Proteomes" id="UP000229641">
    <property type="component" value="Unassembled WGS sequence"/>
</dbReference>
<reference evidence="1 2" key="1">
    <citation type="submission" date="2017-09" db="EMBL/GenBank/DDBJ databases">
        <title>Depth-based differentiation of microbial function through sediment-hosted aquifers and enrichment of novel symbionts in the deep terrestrial subsurface.</title>
        <authorList>
            <person name="Probst A.J."/>
            <person name="Ladd B."/>
            <person name="Jarett J.K."/>
            <person name="Geller-Mcgrath D.E."/>
            <person name="Sieber C.M."/>
            <person name="Emerson J.B."/>
            <person name="Anantharaman K."/>
            <person name="Thomas B.C."/>
            <person name="Malmstrom R."/>
            <person name="Stieglmeier M."/>
            <person name="Klingl A."/>
            <person name="Woyke T."/>
            <person name="Ryan C.M."/>
            <person name="Banfield J.F."/>
        </authorList>
    </citation>
    <scope>NUCLEOTIDE SEQUENCE [LARGE SCALE GENOMIC DNA]</scope>
    <source>
        <strain evidence="1">CG11_big_fil_rev_8_21_14_0_20_42_13</strain>
    </source>
</reference>